<dbReference type="EMBL" id="CAJOBE010007414">
    <property type="protein sequence ID" value="CAF4035411.1"/>
    <property type="molecule type" value="Genomic_DNA"/>
</dbReference>
<dbReference type="AlphaFoldDB" id="A0A819QWX9"/>
<dbReference type="Proteomes" id="UP000663889">
    <property type="component" value="Unassembled WGS sequence"/>
</dbReference>
<dbReference type="EMBL" id="CAJNOO010001011">
    <property type="protein sequence ID" value="CAF1079309.1"/>
    <property type="molecule type" value="Genomic_DNA"/>
</dbReference>
<protein>
    <submittedName>
        <fullName evidence="4">Uncharacterized protein</fullName>
    </submittedName>
</protein>
<evidence type="ECO:0000313" key="2">
    <source>
        <dbReference type="EMBL" id="CAF0985024.1"/>
    </source>
</evidence>
<dbReference type="EMBL" id="CAJNOU010000398">
    <property type="protein sequence ID" value="CAF0985024.1"/>
    <property type="molecule type" value="Genomic_DNA"/>
</dbReference>
<sequence length="258" mass="29761">MRILKVFLLERDDEFNDEPVWNNGNVLFTTDLSDYENIFTKLGQNDEWIKLRAQYIKRRLYIYRDELLNRHGHGNIKPSYWAYGYATLQLYKDNVSPKEFNQEALLFGNKNTAWLTMFRSISLVLFIILSLTEEISAEWCYYGRQMYYCSPGQSCGYYYNDCRGLPTYAIVAIVSTSILILSVCIRCCIQLSASNTRPTSQRVPISIQNPRHVQVQIHSPRNNMATRSPGIAPVHCIKEEAPPTYAAAISSVTEPPKY</sequence>
<name>A0A819QWX9_9BILA</name>
<dbReference type="Proteomes" id="UP000663874">
    <property type="component" value="Unassembled WGS sequence"/>
</dbReference>
<feature type="transmembrane region" description="Helical" evidence="1">
    <location>
        <begin position="168"/>
        <end position="189"/>
    </location>
</feature>
<evidence type="ECO:0000313" key="5">
    <source>
        <dbReference type="Proteomes" id="UP000663874"/>
    </source>
</evidence>
<keyword evidence="1" id="KW-0472">Membrane</keyword>
<comment type="caution">
    <text evidence="4">The sequence shown here is derived from an EMBL/GenBank/DDBJ whole genome shotgun (WGS) entry which is preliminary data.</text>
</comment>
<proteinExistence type="predicted"/>
<dbReference type="OrthoDB" id="9977782at2759"/>
<dbReference type="Proteomes" id="UP000663882">
    <property type="component" value="Unassembled WGS sequence"/>
</dbReference>
<organism evidence="4 5">
    <name type="scientific">Rotaria sordida</name>
    <dbReference type="NCBI Taxonomy" id="392033"/>
    <lineage>
        <taxon>Eukaryota</taxon>
        <taxon>Metazoa</taxon>
        <taxon>Spiralia</taxon>
        <taxon>Gnathifera</taxon>
        <taxon>Rotifera</taxon>
        <taxon>Eurotatoria</taxon>
        <taxon>Bdelloidea</taxon>
        <taxon>Philodinida</taxon>
        <taxon>Philodinidae</taxon>
        <taxon>Rotaria</taxon>
    </lineage>
</organism>
<evidence type="ECO:0000313" key="4">
    <source>
        <dbReference type="EMBL" id="CAF4035411.1"/>
    </source>
</evidence>
<gene>
    <name evidence="4" type="ORF">FNK824_LOCUS27881</name>
    <name evidence="3" type="ORF">RFH988_LOCUS18200</name>
    <name evidence="2" type="ORF">SEV965_LOCUS9959</name>
</gene>
<evidence type="ECO:0000256" key="1">
    <source>
        <dbReference type="SAM" id="Phobius"/>
    </source>
</evidence>
<reference evidence="4" key="1">
    <citation type="submission" date="2021-02" db="EMBL/GenBank/DDBJ databases">
        <authorList>
            <person name="Nowell W R."/>
        </authorList>
    </citation>
    <scope>NUCLEOTIDE SEQUENCE</scope>
</reference>
<evidence type="ECO:0000313" key="3">
    <source>
        <dbReference type="EMBL" id="CAF1079309.1"/>
    </source>
</evidence>
<keyword evidence="1" id="KW-0812">Transmembrane</keyword>
<accession>A0A819QWX9</accession>
<keyword evidence="1" id="KW-1133">Transmembrane helix</keyword>